<comment type="caution">
    <text evidence="2">The sequence shown here is derived from an EMBL/GenBank/DDBJ whole genome shotgun (WGS) entry which is preliminary data.</text>
</comment>
<proteinExistence type="predicted"/>
<dbReference type="Proteomes" id="UP000629619">
    <property type="component" value="Unassembled WGS sequence"/>
</dbReference>
<reference evidence="2" key="1">
    <citation type="submission" date="2021-01" db="EMBL/GenBank/DDBJ databases">
        <title>Whole genome shotgun sequence of Actinoplanes siamensis NBRC 109076.</title>
        <authorList>
            <person name="Komaki H."/>
            <person name="Tamura T."/>
        </authorList>
    </citation>
    <scope>NUCLEOTIDE SEQUENCE</scope>
    <source>
        <strain evidence="2">NBRC 109076</strain>
    </source>
</reference>
<evidence type="ECO:0000256" key="1">
    <source>
        <dbReference type="SAM" id="MobiDB-lite"/>
    </source>
</evidence>
<name>A0A919TI91_9ACTN</name>
<dbReference type="AlphaFoldDB" id="A0A919TI91"/>
<gene>
    <name evidence="2" type="ORF">Asi03nite_11930</name>
</gene>
<keyword evidence="3" id="KW-1185">Reference proteome</keyword>
<accession>A0A919TI91</accession>
<evidence type="ECO:0000313" key="3">
    <source>
        <dbReference type="Proteomes" id="UP000629619"/>
    </source>
</evidence>
<feature type="region of interest" description="Disordered" evidence="1">
    <location>
        <begin position="30"/>
        <end position="56"/>
    </location>
</feature>
<sequence length="56" mass="5959">MAVTTVRAPALRAYPIDPSGLDPVAARGLRRTQRVAGPRQRVGRSLARTDLPPGPV</sequence>
<dbReference type="EMBL" id="BOMW01000012">
    <property type="protein sequence ID" value="GIF03655.1"/>
    <property type="molecule type" value="Genomic_DNA"/>
</dbReference>
<protein>
    <submittedName>
        <fullName evidence="2">Uncharacterized protein</fullName>
    </submittedName>
</protein>
<organism evidence="2 3">
    <name type="scientific">Actinoplanes siamensis</name>
    <dbReference type="NCBI Taxonomy" id="1223317"/>
    <lineage>
        <taxon>Bacteria</taxon>
        <taxon>Bacillati</taxon>
        <taxon>Actinomycetota</taxon>
        <taxon>Actinomycetes</taxon>
        <taxon>Micromonosporales</taxon>
        <taxon>Micromonosporaceae</taxon>
        <taxon>Actinoplanes</taxon>
    </lineage>
</organism>
<evidence type="ECO:0000313" key="2">
    <source>
        <dbReference type="EMBL" id="GIF03655.1"/>
    </source>
</evidence>